<evidence type="ECO:0000256" key="5">
    <source>
        <dbReference type="ARBA" id="ARBA00023033"/>
    </source>
</evidence>
<keyword evidence="3" id="KW-0274">FAD</keyword>
<proteinExistence type="inferred from homology"/>
<dbReference type="Proteomes" id="UP000248423">
    <property type="component" value="Unassembled WGS sequence"/>
</dbReference>
<keyword evidence="4" id="KW-0560">Oxidoreductase</keyword>
<keyword evidence="2" id="KW-0285">Flavoprotein</keyword>
<dbReference type="PRINTS" id="PR00420">
    <property type="entry name" value="RNGMNOXGNASE"/>
</dbReference>
<dbReference type="GO" id="GO:0004497">
    <property type="term" value="F:monooxygenase activity"/>
    <property type="evidence" value="ECO:0007669"/>
    <property type="project" value="UniProtKB-KW"/>
</dbReference>
<dbReference type="FunFam" id="3.50.50.60:FF:000156">
    <property type="entry name" value="Salicylate hydroxylase, putative"/>
    <property type="match status" value="1"/>
</dbReference>
<dbReference type="VEuPathDB" id="FungiDB:BO78DRAFT_463456"/>
<evidence type="ECO:0000256" key="1">
    <source>
        <dbReference type="ARBA" id="ARBA00007992"/>
    </source>
</evidence>
<name>A0A319EQZ9_ASPSB</name>
<reference evidence="8 9" key="1">
    <citation type="submission" date="2018-02" db="EMBL/GenBank/DDBJ databases">
        <title>The genomes of Aspergillus section Nigri reveals drivers in fungal speciation.</title>
        <authorList>
            <consortium name="DOE Joint Genome Institute"/>
            <person name="Vesth T.C."/>
            <person name="Nybo J."/>
            <person name="Theobald S."/>
            <person name="Brandl J."/>
            <person name="Frisvad J.C."/>
            <person name="Nielsen K.F."/>
            <person name="Lyhne E.K."/>
            <person name="Kogle M.E."/>
            <person name="Kuo A."/>
            <person name="Riley R."/>
            <person name="Clum A."/>
            <person name="Nolan M."/>
            <person name="Lipzen A."/>
            <person name="Salamov A."/>
            <person name="Henrissat B."/>
            <person name="Wiebenga A."/>
            <person name="De vries R.P."/>
            <person name="Grigoriev I.V."/>
            <person name="Mortensen U.H."/>
            <person name="Andersen M.R."/>
            <person name="Baker S.E."/>
        </authorList>
    </citation>
    <scope>NUCLEOTIDE SEQUENCE [LARGE SCALE GENOMIC DNA]</scope>
    <source>
        <strain evidence="8 9">CBS 121057</strain>
    </source>
</reference>
<dbReference type="GO" id="GO:0071949">
    <property type="term" value="F:FAD binding"/>
    <property type="evidence" value="ECO:0007669"/>
    <property type="project" value="InterPro"/>
</dbReference>
<dbReference type="InterPro" id="IPR036188">
    <property type="entry name" value="FAD/NAD-bd_sf"/>
</dbReference>
<dbReference type="AlphaFoldDB" id="A0A319EQZ9"/>
<keyword evidence="9" id="KW-1185">Reference proteome</keyword>
<feature type="signal peptide" evidence="6">
    <location>
        <begin position="1"/>
        <end position="19"/>
    </location>
</feature>
<feature type="domain" description="FAD-binding" evidence="7">
    <location>
        <begin position="5"/>
        <end position="328"/>
    </location>
</feature>
<dbReference type="Pfam" id="PF01494">
    <property type="entry name" value="FAD_binding_3"/>
    <property type="match status" value="1"/>
</dbReference>
<comment type="similarity">
    <text evidence="1">Belongs to the paxM FAD-dependent monooxygenase family.</text>
</comment>
<evidence type="ECO:0000313" key="9">
    <source>
        <dbReference type="Proteomes" id="UP000248423"/>
    </source>
</evidence>
<evidence type="ECO:0000256" key="3">
    <source>
        <dbReference type="ARBA" id="ARBA00022827"/>
    </source>
</evidence>
<evidence type="ECO:0000256" key="2">
    <source>
        <dbReference type="ARBA" id="ARBA00022630"/>
    </source>
</evidence>
<dbReference type="OrthoDB" id="16820at2759"/>
<keyword evidence="5" id="KW-0503">Monooxygenase</keyword>
<dbReference type="EMBL" id="KZ826383">
    <property type="protein sequence ID" value="PYI03209.1"/>
    <property type="molecule type" value="Genomic_DNA"/>
</dbReference>
<evidence type="ECO:0000256" key="4">
    <source>
        <dbReference type="ARBA" id="ARBA00023002"/>
    </source>
</evidence>
<dbReference type="Gene3D" id="3.50.50.60">
    <property type="entry name" value="FAD/NAD(P)-binding domain"/>
    <property type="match status" value="1"/>
</dbReference>
<dbReference type="InterPro" id="IPR002938">
    <property type="entry name" value="FAD-bd"/>
</dbReference>
<evidence type="ECO:0000256" key="6">
    <source>
        <dbReference type="SAM" id="SignalP"/>
    </source>
</evidence>
<gene>
    <name evidence="8" type="ORF">BO78DRAFT_463456</name>
</gene>
<protein>
    <submittedName>
        <fullName evidence="8">FAD/NAD(P)-binding domain-containing protein</fullName>
    </submittedName>
</protein>
<dbReference type="InterPro" id="IPR050493">
    <property type="entry name" value="FAD-dep_Monooxygenase_BioMet"/>
</dbReference>
<keyword evidence="6" id="KW-0732">Signal</keyword>
<sequence>MSIDNVAIIGAGLSGLALALALHQQGIPCTIYEARSAPLNIGGAIMLSPNALRILDHLGVYTRILPEAYSFDHLYFRSADDTPLDTYEFGSVSKYNYQGMRIYRHILIRELSAMVHDAGILIHYQKKFSHVRAESPTDVTWEFVDGTSASATCLVGADGIHSNVRKYLYPDLEPHFTNAVGVTAAIPTSQLGLTSEPPYPLPVTILNPKHGAFVLAPQHPTGSVCLIGRQKHSPNLTRPQWTSLLTSPDKKWCLDFLRENTSSYPEIVQRAVSTIDIETINIWPFYVVPKLGSWRSEGGRVVVLGDAAHAIPPSAGQGVNQAFEDIFTFSLVVGRCGGGGNGRLARGLKVWQKGRQERVDRVLGLNAQIDRRRMPRRPGEEDVKGEEEPFELEWLYKPDFGEMVAGWLVVEGL</sequence>
<evidence type="ECO:0000259" key="7">
    <source>
        <dbReference type="Pfam" id="PF01494"/>
    </source>
</evidence>
<evidence type="ECO:0000313" key="8">
    <source>
        <dbReference type="EMBL" id="PYI03209.1"/>
    </source>
</evidence>
<dbReference type="PANTHER" id="PTHR13789">
    <property type="entry name" value="MONOOXYGENASE"/>
    <property type="match status" value="1"/>
</dbReference>
<organism evidence="8 9">
    <name type="scientific">Aspergillus sclerotiicarbonarius (strain CBS 121057 / IBT 28362)</name>
    <dbReference type="NCBI Taxonomy" id="1448318"/>
    <lineage>
        <taxon>Eukaryota</taxon>
        <taxon>Fungi</taxon>
        <taxon>Dikarya</taxon>
        <taxon>Ascomycota</taxon>
        <taxon>Pezizomycotina</taxon>
        <taxon>Eurotiomycetes</taxon>
        <taxon>Eurotiomycetidae</taxon>
        <taxon>Eurotiales</taxon>
        <taxon>Aspergillaceae</taxon>
        <taxon>Aspergillus</taxon>
        <taxon>Aspergillus subgen. Circumdati</taxon>
    </lineage>
</organism>
<dbReference type="STRING" id="1448318.A0A319EQZ9"/>
<dbReference type="PANTHER" id="PTHR13789:SF316">
    <property type="entry name" value="FAD-BINDING DOMAIN-CONTAINING PROTEIN"/>
    <property type="match status" value="1"/>
</dbReference>
<accession>A0A319EQZ9</accession>
<feature type="chain" id="PRO_5016381443" evidence="6">
    <location>
        <begin position="20"/>
        <end position="413"/>
    </location>
</feature>
<dbReference type="SUPFAM" id="SSF51905">
    <property type="entry name" value="FAD/NAD(P)-binding domain"/>
    <property type="match status" value="1"/>
</dbReference>